<evidence type="ECO:0000256" key="3">
    <source>
        <dbReference type="ARBA" id="ARBA00022553"/>
    </source>
</evidence>
<dbReference type="Proteomes" id="UP000232638">
    <property type="component" value="Chromosome"/>
</dbReference>
<dbReference type="Pfam" id="PF00072">
    <property type="entry name" value="Response_reg"/>
    <property type="match status" value="1"/>
</dbReference>
<dbReference type="InterPro" id="IPR011006">
    <property type="entry name" value="CheY-like_superfamily"/>
</dbReference>
<dbReference type="InterPro" id="IPR001789">
    <property type="entry name" value="Sig_transdc_resp-reg_receiver"/>
</dbReference>
<dbReference type="PROSITE" id="PS50894">
    <property type="entry name" value="HPT"/>
    <property type="match status" value="1"/>
</dbReference>
<accession>A0A2K8UFC5</accession>
<feature type="compositionally biased region" description="Basic and acidic residues" evidence="10">
    <location>
        <begin position="1023"/>
        <end position="1035"/>
    </location>
</feature>
<dbReference type="InterPro" id="IPR029016">
    <property type="entry name" value="GAF-like_dom_sf"/>
</dbReference>
<evidence type="ECO:0000313" key="17">
    <source>
        <dbReference type="Proteomes" id="UP000232638"/>
    </source>
</evidence>
<feature type="domain" description="PAS" evidence="13">
    <location>
        <begin position="161"/>
        <end position="215"/>
    </location>
</feature>
<dbReference type="PANTHER" id="PTHR45339:SF5">
    <property type="entry name" value="HISTIDINE KINASE"/>
    <property type="match status" value="1"/>
</dbReference>
<dbReference type="InterPro" id="IPR035965">
    <property type="entry name" value="PAS-like_dom_sf"/>
</dbReference>
<dbReference type="InterPro" id="IPR000700">
    <property type="entry name" value="PAS-assoc_C"/>
</dbReference>
<dbReference type="SMART" id="SM00388">
    <property type="entry name" value="HisKA"/>
    <property type="match status" value="1"/>
</dbReference>
<dbReference type="PROSITE" id="PS50109">
    <property type="entry name" value="HIS_KIN"/>
    <property type="match status" value="1"/>
</dbReference>
<dbReference type="PRINTS" id="PR00344">
    <property type="entry name" value="BCTRLSENSOR"/>
</dbReference>
<evidence type="ECO:0000256" key="8">
    <source>
        <dbReference type="PROSITE-ProRule" id="PRU00169"/>
    </source>
</evidence>
<dbReference type="Gene3D" id="3.30.450.40">
    <property type="match status" value="2"/>
</dbReference>
<evidence type="ECO:0000259" key="15">
    <source>
        <dbReference type="PROSITE" id="PS50894"/>
    </source>
</evidence>
<sequence length="1407" mass="151012">MTDTTTMPPPDAPGRPTAVPQGDQGQAERRLKMAMEASGIGFWEIDLVADRIYHDAALRRLVDLAADAPPLTRDQWLARLHPDDRAPAVARLQAAQEPGAGTIEFEYRPARKAGRWIWVQTRGAVAARDPDGRPTWMVGTAMDITALKEAEAGLRQVTVAAKDRLQAIMDAIPDLIWLKDLQGVYRACNTTFERFFGAAEAAIVGHTDYDFVERELADFFRAHDAAALAADGPSVNEEWLSFAADGYRGLFETIKTPLRDAAGQPIGVLGISRDITRLRETQDALREREQFARATLDALSDHLAILDETGTIIAVNRAWREFAQANPPVPSNICEGTNYLAVCRSAAGPAAVEAGPVAAGIAALLAGAQDDLVLEYPCHSPQVERWFSMRVNRFPGAGPVRLAVAHHDITERKRLELQHEAERSTLERLARGEPLTAVLTQLALGYEARFPGMYCSVLLLDEDGRRLRTGAAPSLPAGFCRALDGLAIGPAAGSCGTAAYTRRITVVADIAADPLWRQWRELALAHGLRACWSVPILSVRGETLGTFAIYFKVPRAPRAPELALIERGAQLASVAIERARVERELDRHRNHLETLVQARTAALEVANRDLRRSDQRLKALADLSARAPLLTEHDLLQIGIDTAVALTDSAIGYLHFVNPDQEGLTLNCWSAGTHALCAAPYDSHYPVSQAGVWADAVRTGAPVIHNDYSTHPERRGYPAGHAPVLRHLGVPVTEDERVLMLIGVGNKASDYDPSDVQQLQLVADELWRIVVRRRAELALAQAKEAAEVANRAKSAFLANMSHEIRTSINAIVGLTYLLRRAFTDPKPQGQLTRIDEAARHLLGIVNDVLDLSKIEAGQLGLEEVPFDPVETIDHAIALLGERAAVKGLSLERAIDPALPALVRGDPLRLGQILLNYIGNAIKFSARGCIEIRARVVEEGGRTLLLRLEVVDQGIGLTPAQQGRLFQSFTQADDSTTRRFGGTGLGLVICRRLADLMGGEVGVTSAAGEGSTFWATVRLTRVGGPRDRPPVPRPDDPLAAPSGPPPPEGLAQTLARDYRGLRLLLAEDDPVNREVASELLGGLGLIVDVATTGVQAVERARTGAYALILMDVQMPEMDGLEATRRIRASPAGAALPILAMTANAFAEDRRLCLAAGMDDHIGKPVEPERLYAALLRWLPGRVAQASPSAPVPPPAAAPEEAALRARLSDIAGLDLAAGLRAVRGRLPSYARLLTLFVQGHAGDLAALRRALAADDRRAVQQLAHALKGSAATLGAEAVRQGAAALELAVRTAAPGAELETCLTGLEGALTPLLTALGQFLAADPSPPPPGASERDRALGVLTRLESLLAADDTRAGDLWLTGAVLAQSVLGPDAAARLGGEIEAFAFDAALATLRAAIKDKVSANERK</sequence>
<dbReference type="SUPFAM" id="SSF55874">
    <property type="entry name" value="ATPase domain of HSP90 chaperone/DNA topoisomerase II/histidine kinase"/>
    <property type="match status" value="1"/>
</dbReference>
<evidence type="ECO:0000313" key="16">
    <source>
        <dbReference type="EMBL" id="AUB84256.1"/>
    </source>
</evidence>
<dbReference type="PROSITE" id="PS50110">
    <property type="entry name" value="RESPONSE_REGULATORY"/>
    <property type="match status" value="1"/>
</dbReference>
<organism evidence="16 17">
    <name type="scientific">Candidatus Thiodictyon syntrophicum</name>
    <dbReference type="NCBI Taxonomy" id="1166950"/>
    <lineage>
        <taxon>Bacteria</taxon>
        <taxon>Pseudomonadati</taxon>
        <taxon>Pseudomonadota</taxon>
        <taxon>Gammaproteobacteria</taxon>
        <taxon>Chromatiales</taxon>
        <taxon>Chromatiaceae</taxon>
        <taxon>Thiodictyon</taxon>
    </lineage>
</organism>
<dbReference type="SUPFAM" id="SSF55781">
    <property type="entry name" value="GAF domain-like"/>
    <property type="match status" value="2"/>
</dbReference>
<dbReference type="Gene3D" id="3.30.450.20">
    <property type="entry name" value="PAS domain"/>
    <property type="match status" value="3"/>
</dbReference>
<feature type="domain" description="HPt" evidence="15">
    <location>
        <begin position="1224"/>
        <end position="1322"/>
    </location>
</feature>
<keyword evidence="3 8" id="KW-0597">Phosphoprotein</keyword>
<dbReference type="SMART" id="SM00448">
    <property type="entry name" value="REC"/>
    <property type="match status" value="1"/>
</dbReference>
<dbReference type="Gene3D" id="1.20.120.160">
    <property type="entry name" value="HPT domain"/>
    <property type="match status" value="1"/>
</dbReference>
<dbReference type="SUPFAM" id="SSF52172">
    <property type="entry name" value="CheY-like"/>
    <property type="match status" value="1"/>
</dbReference>
<dbReference type="InterPro" id="IPR013656">
    <property type="entry name" value="PAS_4"/>
</dbReference>
<dbReference type="InterPro" id="IPR003594">
    <property type="entry name" value="HATPase_dom"/>
</dbReference>
<dbReference type="Gene3D" id="3.30.565.10">
    <property type="entry name" value="Histidine kinase-like ATPase, C-terminal domain"/>
    <property type="match status" value="1"/>
</dbReference>
<name>A0A2K8UFC5_9GAMM</name>
<proteinExistence type="predicted"/>
<feature type="region of interest" description="Disordered" evidence="10">
    <location>
        <begin position="1"/>
        <end position="26"/>
    </location>
</feature>
<feature type="modified residue" description="4-aspartylphosphate" evidence="8">
    <location>
        <position position="1110"/>
    </location>
</feature>
<dbReference type="CDD" id="cd00082">
    <property type="entry name" value="HisKA"/>
    <property type="match status" value="1"/>
</dbReference>
<feature type="region of interest" description="Disordered" evidence="10">
    <location>
        <begin position="1022"/>
        <end position="1048"/>
    </location>
</feature>
<evidence type="ECO:0000259" key="14">
    <source>
        <dbReference type="PROSITE" id="PS50113"/>
    </source>
</evidence>
<feature type="domain" description="PAC" evidence="14">
    <location>
        <begin position="235"/>
        <end position="287"/>
    </location>
</feature>
<reference evidence="16 17" key="1">
    <citation type="submission" date="2017-03" db="EMBL/GenBank/DDBJ databases">
        <title>Complete genome sequence of Candidatus 'Thiodictyon syntrophicum' sp. nov. strain Cad16T, a photolithoautotroph purple sulfur bacterium isolated from an alpine meromictic lake.</title>
        <authorList>
            <person name="Luedin S.M."/>
            <person name="Pothier J.F."/>
            <person name="Danza F."/>
            <person name="Storelli N."/>
            <person name="Wittwer M."/>
            <person name="Tonolla M."/>
        </authorList>
    </citation>
    <scope>NUCLEOTIDE SEQUENCE [LARGE SCALE GENOMIC DNA]</scope>
    <source>
        <strain evidence="16 17">Cad16T</strain>
    </source>
</reference>
<feature type="domain" description="Response regulatory" evidence="12">
    <location>
        <begin position="1061"/>
        <end position="1177"/>
    </location>
</feature>
<dbReference type="Pfam" id="PF01627">
    <property type="entry name" value="Hpt"/>
    <property type="match status" value="1"/>
</dbReference>
<dbReference type="PANTHER" id="PTHR45339">
    <property type="entry name" value="HYBRID SIGNAL TRANSDUCTION HISTIDINE KINASE J"/>
    <property type="match status" value="1"/>
</dbReference>
<dbReference type="Pfam" id="PF00512">
    <property type="entry name" value="HisKA"/>
    <property type="match status" value="1"/>
</dbReference>
<dbReference type="SMART" id="SM00387">
    <property type="entry name" value="HATPase_c"/>
    <property type="match status" value="1"/>
</dbReference>
<dbReference type="InterPro" id="IPR013655">
    <property type="entry name" value="PAS_fold_3"/>
</dbReference>
<feature type="domain" description="PAC" evidence="14">
    <location>
        <begin position="103"/>
        <end position="156"/>
    </location>
</feature>
<dbReference type="InterPro" id="IPR005467">
    <property type="entry name" value="His_kinase_dom"/>
</dbReference>
<dbReference type="SUPFAM" id="SSF47226">
    <property type="entry name" value="Histidine-containing phosphotransfer domain, HPT domain"/>
    <property type="match status" value="1"/>
</dbReference>
<evidence type="ECO:0000256" key="5">
    <source>
        <dbReference type="ARBA" id="ARBA00022777"/>
    </source>
</evidence>
<dbReference type="GO" id="GO:0005524">
    <property type="term" value="F:ATP binding"/>
    <property type="evidence" value="ECO:0007669"/>
    <property type="project" value="UniProtKB-KW"/>
</dbReference>
<keyword evidence="6" id="KW-0902">Two-component regulatory system</keyword>
<dbReference type="SMART" id="SM00065">
    <property type="entry name" value="GAF"/>
    <property type="match status" value="2"/>
</dbReference>
<dbReference type="EMBL" id="CP020370">
    <property type="protein sequence ID" value="AUB84256.1"/>
    <property type="molecule type" value="Genomic_DNA"/>
</dbReference>
<dbReference type="InterPro" id="IPR003018">
    <property type="entry name" value="GAF"/>
</dbReference>
<dbReference type="RefSeq" id="WP_236848722.1">
    <property type="nucleotide sequence ID" value="NZ_CP020370.1"/>
</dbReference>
<protein>
    <recommendedName>
        <fullName evidence="2">histidine kinase</fullName>
        <ecNumber evidence="2">2.7.13.3</ecNumber>
    </recommendedName>
</protein>
<dbReference type="GO" id="GO:0000155">
    <property type="term" value="F:phosphorelay sensor kinase activity"/>
    <property type="evidence" value="ECO:0007669"/>
    <property type="project" value="InterPro"/>
</dbReference>
<dbReference type="PROSITE" id="PS50113">
    <property type="entry name" value="PAC"/>
    <property type="match status" value="2"/>
</dbReference>
<dbReference type="SUPFAM" id="SSF55785">
    <property type="entry name" value="PYP-like sensor domain (PAS domain)"/>
    <property type="match status" value="3"/>
</dbReference>
<dbReference type="NCBIfam" id="TIGR00229">
    <property type="entry name" value="sensory_box"/>
    <property type="match status" value="2"/>
</dbReference>
<evidence type="ECO:0000256" key="1">
    <source>
        <dbReference type="ARBA" id="ARBA00000085"/>
    </source>
</evidence>
<evidence type="ECO:0000259" key="13">
    <source>
        <dbReference type="PROSITE" id="PS50112"/>
    </source>
</evidence>
<dbReference type="CDD" id="cd00130">
    <property type="entry name" value="PAS"/>
    <property type="match status" value="2"/>
</dbReference>
<dbReference type="Gene3D" id="3.40.50.2300">
    <property type="match status" value="1"/>
</dbReference>
<dbReference type="Pfam" id="PF08448">
    <property type="entry name" value="PAS_4"/>
    <property type="match status" value="1"/>
</dbReference>
<feature type="modified residue" description="Phosphohistidine" evidence="7">
    <location>
        <position position="1263"/>
    </location>
</feature>
<dbReference type="GO" id="GO:0005886">
    <property type="term" value="C:plasma membrane"/>
    <property type="evidence" value="ECO:0007669"/>
    <property type="project" value="UniProtKB-SubCell"/>
</dbReference>
<dbReference type="KEGG" id="tsy:THSYN_27185"/>
<dbReference type="InterPro" id="IPR001610">
    <property type="entry name" value="PAC"/>
</dbReference>
<dbReference type="SMART" id="SM00091">
    <property type="entry name" value="PAS"/>
    <property type="match status" value="3"/>
</dbReference>
<keyword evidence="9" id="KW-0175">Coiled coil</keyword>
<dbReference type="Pfam" id="PF08447">
    <property type="entry name" value="PAS_3"/>
    <property type="match status" value="1"/>
</dbReference>
<dbReference type="InterPro" id="IPR036641">
    <property type="entry name" value="HPT_dom_sf"/>
</dbReference>
<dbReference type="InterPro" id="IPR036890">
    <property type="entry name" value="HATPase_C_sf"/>
</dbReference>
<keyword evidence="5" id="KW-0418">Kinase</keyword>
<dbReference type="SUPFAM" id="SSF47384">
    <property type="entry name" value="Homodimeric domain of signal transducing histidine kinase"/>
    <property type="match status" value="1"/>
</dbReference>
<evidence type="ECO:0000256" key="2">
    <source>
        <dbReference type="ARBA" id="ARBA00012438"/>
    </source>
</evidence>
<evidence type="ECO:0000256" key="7">
    <source>
        <dbReference type="PROSITE-ProRule" id="PRU00110"/>
    </source>
</evidence>
<evidence type="ECO:0000259" key="11">
    <source>
        <dbReference type="PROSITE" id="PS50109"/>
    </source>
</evidence>
<dbReference type="InterPro" id="IPR008207">
    <property type="entry name" value="Sig_transdc_His_kin_Hpt_dom"/>
</dbReference>
<gene>
    <name evidence="16" type="ORF">THSYN_27185</name>
</gene>
<keyword evidence="4" id="KW-0808">Transferase</keyword>
<dbReference type="InterPro" id="IPR036097">
    <property type="entry name" value="HisK_dim/P_sf"/>
</dbReference>
<dbReference type="InterPro" id="IPR003661">
    <property type="entry name" value="HisK_dim/P_dom"/>
</dbReference>
<comment type="catalytic activity">
    <reaction evidence="1">
        <text>ATP + protein L-histidine = ADP + protein N-phospho-L-histidine.</text>
        <dbReference type="EC" id="2.7.13.3"/>
    </reaction>
</comment>
<evidence type="ECO:0000256" key="9">
    <source>
        <dbReference type="SAM" id="Coils"/>
    </source>
</evidence>
<dbReference type="Pfam" id="PF02518">
    <property type="entry name" value="HATPase_c"/>
    <property type="match status" value="1"/>
</dbReference>
<feature type="coiled-coil region" evidence="9">
    <location>
        <begin position="571"/>
        <end position="623"/>
    </location>
</feature>
<dbReference type="InterPro" id="IPR004358">
    <property type="entry name" value="Sig_transdc_His_kin-like_C"/>
</dbReference>
<dbReference type="CDD" id="cd17546">
    <property type="entry name" value="REC_hyHK_CKI1_RcsC-like"/>
    <property type="match status" value="1"/>
</dbReference>
<evidence type="ECO:0000256" key="6">
    <source>
        <dbReference type="ARBA" id="ARBA00023012"/>
    </source>
</evidence>
<dbReference type="CDD" id="cd16922">
    <property type="entry name" value="HATPase_EvgS-ArcB-TorS-like"/>
    <property type="match status" value="1"/>
</dbReference>
<evidence type="ECO:0000259" key="12">
    <source>
        <dbReference type="PROSITE" id="PS50110"/>
    </source>
</evidence>
<keyword evidence="17" id="KW-1185">Reference proteome</keyword>
<evidence type="ECO:0000256" key="4">
    <source>
        <dbReference type="ARBA" id="ARBA00022679"/>
    </source>
</evidence>
<dbReference type="FunFam" id="3.30.565.10:FF:000010">
    <property type="entry name" value="Sensor histidine kinase RcsC"/>
    <property type="match status" value="1"/>
</dbReference>
<evidence type="ECO:0000256" key="10">
    <source>
        <dbReference type="SAM" id="MobiDB-lite"/>
    </source>
</evidence>
<dbReference type="EC" id="2.7.13.3" evidence="2"/>
<dbReference type="InterPro" id="IPR000014">
    <property type="entry name" value="PAS"/>
</dbReference>
<dbReference type="Gene3D" id="1.10.287.130">
    <property type="match status" value="1"/>
</dbReference>
<dbReference type="PROSITE" id="PS50112">
    <property type="entry name" value="PAS"/>
    <property type="match status" value="1"/>
</dbReference>
<feature type="domain" description="Histidine kinase" evidence="11">
    <location>
        <begin position="799"/>
        <end position="1020"/>
    </location>
</feature>
<dbReference type="SMART" id="SM00086">
    <property type="entry name" value="PAC"/>
    <property type="match status" value="2"/>
</dbReference>
<dbReference type="SMART" id="SM00073">
    <property type="entry name" value="HPT"/>
    <property type="match status" value="1"/>
</dbReference>
<dbReference type="Pfam" id="PF13185">
    <property type="entry name" value="GAF_2"/>
    <property type="match status" value="2"/>
</dbReference>